<dbReference type="Proteomes" id="UP000223445">
    <property type="component" value="Unassembled WGS sequence"/>
</dbReference>
<name>A0AB36V3I3_BACTU</name>
<comment type="caution">
    <text evidence="2">The sequence shown here is derived from an EMBL/GenBank/DDBJ whole genome shotgun (WGS) entry which is preliminary data.</text>
</comment>
<gene>
    <name evidence="2" type="ORF">COE48_26945</name>
</gene>
<feature type="region of interest" description="Disordered" evidence="1">
    <location>
        <begin position="123"/>
        <end position="156"/>
    </location>
</feature>
<organism evidence="2 3">
    <name type="scientific">Bacillus thuringiensis</name>
    <dbReference type="NCBI Taxonomy" id="1428"/>
    <lineage>
        <taxon>Bacteria</taxon>
        <taxon>Bacillati</taxon>
        <taxon>Bacillota</taxon>
        <taxon>Bacilli</taxon>
        <taxon>Bacillales</taxon>
        <taxon>Bacillaceae</taxon>
        <taxon>Bacillus</taxon>
        <taxon>Bacillus cereus group</taxon>
    </lineage>
</organism>
<dbReference type="RefSeq" id="WP_098916650.1">
    <property type="nucleotide sequence ID" value="NZ_NUPM01000028.1"/>
</dbReference>
<evidence type="ECO:0008006" key="4">
    <source>
        <dbReference type="Google" id="ProtNLM"/>
    </source>
</evidence>
<reference evidence="2 3" key="1">
    <citation type="submission" date="2017-09" db="EMBL/GenBank/DDBJ databases">
        <title>Large-scale bioinformatics analysis of Bacillus genomes uncovers conserved roles of natural products in bacterial physiology.</title>
        <authorList>
            <consortium name="Agbiome Team Llc"/>
            <person name="Bleich R.M."/>
            <person name="Grubbs K.J."/>
            <person name="Santa Maria K.C."/>
            <person name="Allen S.E."/>
            <person name="Farag S."/>
            <person name="Shank E.A."/>
            <person name="Bowers A."/>
        </authorList>
    </citation>
    <scope>NUCLEOTIDE SEQUENCE [LARGE SCALE GENOMIC DNA]</scope>
    <source>
        <strain evidence="2 3">AFS030179</strain>
    </source>
</reference>
<protein>
    <recommendedName>
        <fullName evidence="4">Exosporium protein C</fullName>
    </recommendedName>
</protein>
<feature type="compositionally biased region" description="Low complexity" evidence="1">
    <location>
        <begin position="133"/>
        <end position="156"/>
    </location>
</feature>
<dbReference type="AlphaFoldDB" id="A0AB36V3I3"/>
<evidence type="ECO:0000256" key="1">
    <source>
        <dbReference type="SAM" id="MobiDB-lite"/>
    </source>
</evidence>
<sequence length="156" mass="17511">MKTIEVYTTNDKFVVRTEDFEPALLNKELNNGEITTVLIDYLIISRLDVKRVVVLDEIVDNSVKKVKVSLRNGQSVEIPVEADFDIKFLNAQLNSSSVTTVLIGSNIYQKFEVVQVVLIKEEPKEPEQPPVTEPEQPTDPVTPPTTEETPGTTEQL</sequence>
<evidence type="ECO:0000313" key="2">
    <source>
        <dbReference type="EMBL" id="PGY99968.1"/>
    </source>
</evidence>
<dbReference type="EMBL" id="NUPM01000028">
    <property type="protein sequence ID" value="PGY99968.1"/>
    <property type="molecule type" value="Genomic_DNA"/>
</dbReference>
<proteinExistence type="predicted"/>
<evidence type="ECO:0000313" key="3">
    <source>
        <dbReference type="Proteomes" id="UP000223445"/>
    </source>
</evidence>
<accession>A0AB36V3I3</accession>